<feature type="domain" description="C2H2-type" evidence="12">
    <location>
        <begin position="66"/>
        <end position="93"/>
    </location>
</feature>
<feature type="domain" description="C2H2-type" evidence="12">
    <location>
        <begin position="94"/>
        <end position="121"/>
    </location>
</feature>
<dbReference type="InterPro" id="IPR036236">
    <property type="entry name" value="Znf_C2H2_sf"/>
</dbReference>
<dbReference type="PANTHER" id="PTHR24406">
    <property type="entry name" value="TRANSCRIPTIONAL REPRESSOR CTCFL-RELATED"/>
    <property type="match status" value="1"/>
</dbReference>
<dbReference type="Pfam" id="PF00096">
    <property type="entry name" value="zf-C2H2"/>
    <property type="match status" value="5"/>
</dbReference>
<keyword evidence="3" id="KW-0479">Metal-binding</keyword>
<dbReference type="GO" id="GO:0008270">
    <property type="term" value="F:zinc ion binding"/>
    <property type="evidence" value="ECO:0007669"/>
    <property type="project" value="UniProtKB-KW"/>
</dbReference>
<keyword evidence="6" id="KW-0862">Zinc</keyword>
<keyword evidence="5 11" id="KW-0863">Zinc-finger</keyword>
<dbReference type="FunFam" id="3.30.160.60:FF:000742">
    <property type="entry name" value="Uncharacterized protein"/>
    <property type="match status" value="1"/>
</dbReference>
<sequence>MCFCSKPNNIGLNIEDHNATCDPNSEINIPLIEDTEQLICQFCDRIFKYPSVLKTHIRIHTGEKPFICDVCNKSFAQRSHLSSHSRVHSGDRPYQCEVCRKQFSQLCNLKTHMRVHSGEKPIVCEICNKRFAQRHHLKTHMVTHTGDRPFECHLCRKQFSQKSNLVTHMRTHRDATSNYPDSMDIKDEDSIDCGSHGDNVRSVSTPARSSMPSHITDHIYTM</sequence>
<evidence type="ECO:0000256" key="1">
    <source>
        <dbReference type="ARBA" id="ARBA00004123"/>
    </source>
</evidence>
<dbReference type="GO" id="GO:0003677">
    <property type="term" value="F:DNA binding"/>
    <property type="evidence" value="ECO:0007669"/>
    <property type="project" value="UniProtKB-KW"/>
</dbReference>
<dbReference type="GO" id="GO:0005634">
    <property type="term" value="C:nucleus"/>
    <property type="evidence" value="ECO:0007669"/>
    <property type="project" value="UniProtKB-SubCell"/>
</dbReference>
<evidence type="ECO:0000256" key="9">
    <source>
        <dbReference type="ARBA" id="ARBA00023163"/>
    </source>
</evidence>
<feature type="domain" description="C2H2-type" evidence="12">
    <location>
        <begin position="150"/>
        <end position="177"/>
    </location>
</feature>
<comment type="similarity">
    <text evidence="2">Belongs to the krueppel C2H2-type zinc-finger protein family.</text>
</comment>
<keyword evidence="8" id="KW-0238">DNA-binding</keyword>
<evidence type="ECO:0000256" key="4">
    <source>
        <dbReference type="ARBA" id="ARBA00022737"/>
    </source>
</evidence>
<evidence type="ECO:0000256" key="2">
    <source>
        <dbReference type="ARBA" id="ARBA00006991"/>
    </source>
</evidence>
<evidence type="ECO:0000256" key="3">
    <source>
        <dbReference type="ARBA" id="ARBA00022723"/>
    </source>
</evidence>
<dbReference type="FunFam" id="3.30.160.60:FF:001506">
    <property type="entry name" value="Zinc finger protein"/>
    <property type="match status" value="1"/>
</dbReference>
<keyword evidence="9" id="KW-0804">Transcription</keyword>
<feature type="domain" description="C2H2-type" evidence="12">
    <location>
        <begin position="122"/>
        <end position="149"/>
    </location>
</feature>
<evidence type="ECO:0000256" key="11">
    <source>
        <dbReference type="PROSITE-ProRule" id="PRU00042"/>
    </source>
</evidence>
<keyword evidence="4" id="KW-0677">Repeat</keyword>
<accession>A0A0H5RMQ2</accession>
<evidence type="ECO:0000256" key="10">
    <source>
        <dbReference type="ARBA" id="ARBA00023242"/>
    </source>
</evidence>
<evidence type="ECO:0000259" key="12">
    <source>
        <dbReference type="PROSITE" id="PS50157"/>
    </source>
</evidence>
<dbReference type="FunFam" id="3.30.160.60:FF:000624">
    <property type="entry name" value="zinc finger protein 697"/>
    <property type="match status" value="1"/>
</dbReference>
<dbReference type="EMBL" id="HACM01009562">
    <property type="protein sequence ID" value="CRZ10004.1"/>
    <property type="molecule type" value="Transcribed_RNA"/>
</dbReference>
<evidence type="ECO:0000256" key="5">
    <source>
        <dbReference type="ARBA" id="ARBA00022771"/>
    </source>
</evidence>
<dbReference type="FunFam" id="3.30.160.60:FF:001443">
    <property type="entry name" value="Zinc finger protein 668"/>
    <property type="match status" value="1"/>
</dbReference>
<dbReference type="SMART" id="SM00355">
    <property type="entry name" value="ZnF_C2H2"/>
    <property type="match status" value="5"/>
</dbReference>
<comment type="subcellular location">
    <subcellularLocation>
        <location evidence="1">Nucleus</location>
    </subcellularLocation>
</comment>
<evidence type="ECO:0000313" key="13">
    <source>
        <dbReference type="EMBL" id="CRZ10004.1"/>
    </source>
</evidence>
<dbReference type="InterPro" id="IPR013087">
    <property type="entry name" value="Znf_C2H2_type"/>
</dbReference>
<dbReference type="InterPro" id="IPR050888">
    <property type="entry name" value="ZnF_C2H2-type_TF"/>
</dbReference>
<evidence type="ECO:0000256" key="8">
    <source>
        <dbReference type="ARBA" id="ARBA00023125"/>
    </source>
</evidence>
<dbReference type="Gene3D" id="3.30.160.60">
    <property type="entry name" value="Classic Zinc Finger"/>
    <property type="match status" value="5"/>
</dbReference>
<keyword evidence="10" id="KW-0539">Nucleus</keyword>
<name>A0A0H5RMQ2_9EUKA</name>
<feature type="domain" description="C2H2-type" evidence="12">
    <location>
        <begin position="38"/>
        <end position="65"/>
    </location>
</feature>
<reference evidence="13" key="1">
    <citation type="submission" date="2015-04" db="EMBL/GenBank/DDBJ databases">
        <title>The genome sequence of the plant pathogenic Rhizarian Plasmodiophora brassicae reveals insights in its biotrophic life cycle and the origin of chitin synthesis.</title>
        <authorList>
            <person name="Schwelm A."/>
            <person name="Fogelqvist J."/>
            <person name="Knaust A."/>
            <person name="Julke S."/>
            <person name="Lilja T."/>
            <person name="Dhandapani V."/>
            <person name="Bonilla-Rosso G."/>
            <person name="Karlsson M."/>
            <person name="Shevchenko A."/>
            <person name="Choi S.R."/>
            <person name="Kim H.G."/>
            <person name="Park J.Y."/>
            <person name="Lim Y.P."/>
            <person name="Ludwig-Muller J."/>
            <person name="Dixelius C."/>
        </authorList>
    </citation>
    <scope>NUCLEOTIDE SEQUENCE</scope>
    <source>
        <tissue evidence="13">Potato root galls</tissue>
    </source>
</reference>
<protein>
    <recommendedName>
        <fullName evidence="12">C2H2-type domain-containing protein</fullName>
    </recommendedName>
</protein>
<organism evidence="13">
    <name type="scientific">Spongospora subterranea</name>
    <dbReference type="NCBI Taxonomy" id="70186"/>
    <lineage>
        <taxon>Eukaryota</taxon>
        <taxon>Sar</taxon>
        <taxon>Rhizaria</taxon>
        <taxon>Endomyxa</taxon>
        <taxon>Phytomyxea</taxon>
        <taxon>Plasmodiophorida</taxon>
        <taxon>Plasmodiophoridae</taxon>
        <taxon>Spongospora</taxon>
    </lineage>
</organism>
<evidence type="ECO:0000256" key="7">
    <source>
        <dbReference type="ARBA" id="ARBA00023015"/>
    </source>
</evidence>
<dbReference type="PROSITE" id="PS00028">
    <property type="entry name" value="ZINC_FINGER_C2H2_1"/>
    <property type="match status" value="5"/>
</dbReference>
<evidence type="ECO:0000256" key="6">
    <source>
        <dbReference type="ARBA" id="ARBA00022833"/>
    </source>
</evidence>
<dbReference type="SUPFAM" id="SSF57667">
    <property type="entry name" value="beta-beta-alpha zinc fingers"/>
    <property type="match status" value="3"/>
</dbReference>
<proteinExistence type="inferred from homology"/>
<keyword evidence="7" id="KW-0805">Transcription regulation</keyword>
<dbReference type="AlphaFoldDB" id="A0A0H5RMQ2"/>
<dbReference type="PROSITE" id="PS50157">
    <property type="entry name" value="ZINC_FINGER_C2H2_2"/>
    <property type="match status" value="5"/>
</dbReference>